<feature type="binding site" evidence="9">
    <location>
        <position position="67"/>
    </location>
    <ligand>
        <name>Mg(2+)</name>
        <dbReference type="ChEBI" id="CHEBI:18420"/>
        <label>1</label>
        <note>catalytic</note>
    </ligand>
</feature>
<proteinExistence type="inferred from homology"/>
<accession>A0A3M0AAP3</accession>
<dbReference type="GO" id="GO:0046872">
    <property type="term" value="F:metal ion binding"/>
    <property type="evidence" value="ECO:0007669"/>
    <property type="project" value="UniProtKB-KW"/>
</dbReference>
<reference evidence="11 12" key="1">
    <citation type="submission" date="2018-10" db="EMBL/GenBank/DDBJ databases">
        <title>Genomic Encyclopedia of Type Strains, Phase IV (KMG-IV): sequencing the most valuable type-strain genomes for metagenomic binning, comparative biology and taxonomic classification.</title>
        <authorList>
            <person name="Goeker M."/>
        </authorList>
    </citation>
    <scope>NUCLEOTIDE SEQUENCE [LARGE SCALE GENOMIC DNA]</scope>
    <source>
        <strain evidence="11 12">DSM 25080</strain>
    </source>
</reference>
<comment type="function">
    <text evidence="8">Part of the processive rRNA transcription and antitermination complex (rrnTAC). The complex forms an RNA-chaperone ring around the RNA exit tunnel of RNA polymerase (RNAP). It supports rapid transcription and antitermination of rRNA operons, cotranscriptional rRNA folding, and annealing of distal rRNA regions to allow correct ribosome biogenesis. This subunit may play a central role in organizing the structure.</text>
</comment>
<evidence type="ECO:0000256" key="10">
    <source>
        <dbReference type="RuleBase" id="RU364068"/>
    </source>
</evidence>
<evidence type="ECO:0000256" key="5">
    <source>
        <dbReference type="ARBA" id="ARBA00022801"/>
    </source>
</evidence>
<dbReference type="RefSeq" id="WP_121876626.1">
    <property type="nucleotide sequence ID" value="NZ_REFJ01000003.1"/>
</dbReference>
<feature type="binding site" evidence="9">
    <location>
        <position position="83"/>
    </location>
    <ligand>
        <name>Mg(2+)</name>
        <dbReference type="ChEBI" id="CHEBI:18420"/>
        <label>1</label>
        <note>catalytic</note>
    </ligand>
</feature>
<dbReference type="GO" id="GO:0008934">
    <property type="term" value="F:inositol monophosphate 1-phosphatase activity"/>
    <property type="evidence" value="ECO:0007669"/>
    <property type="project" value="InterPro"/>
</dbReference>
<dbReference type="PROSITE" id="PS00630">
    <property type="entry name" value="IMP_2"/>
    <property type="match status" value="1"/>
</dbReference>
<dbReference type="Gene3D" id="3.40.190.80">
    <property type="match status" value="1"/>
</dbReference>
<dbReference type="PRINTS" id="PR00377">
    <property type="entry name" value="IMPHPHTASES"/>
</dbReference>
<gene>
    <name evidence="11" type="ORF">DFR27_1279</name>
</gene>
<evidence type="ECO:0000313" key="12">
    <source>
        <dbReference type="Proteomes" id="UP000267187"/>
    </source>
</evidence>
<evidence type="ECO:0000256" key="8">
    <source>
        <dbReference type="ARBA" id="ARBA00058693"/>
    </source>
</evidence>
<keyword evidence="4 9" id="KW-0479">Metal-binding</keyword>
<protein>
    <recommendedName>
        <fullName evidence="10">Inositol-1-monophosphatase</fullName>
        <ecNumber evidence="10">3.1.3.25</ecNumber>
    </recommendedName>
</protein>
<sequence length="264" mass="28833">MEPMLTIALRAARKAGELIVRASEELELIKVDEKGLNDFVTEVDRRAEAEIIYHLRKAYPDHKILGEETGTTDGTAEYEWIIDPLDGTLNFIRGIPHYAISIACIYRGKVEHAVVLDPVRREEFTATRGRGANLNGRRIRVSSARNLDSALLATGIPFRGKQDKHIEGYTKGMAQIAALSTGIRRAGAASLDLAYVATGRVDGFWELGLASWDMAAGTLLVKEAGGLVTDLDGGHDYLSKGHVVAATPKLIKPILQNVRPHLSL</sequence>
<dbReference type="FunFam" id="3.30.540.10:FF:000003">
    <property type="entry name" value="Inositol-1-monophosphatase"/>
    <property type="match status" value="1"/>
</dbReference>
<dbReference type="OrthoDB" id="9785695at2"/>
<dbReference type="PANTHER" id="PTHR20854">
    <property type="entry name" value="INOSITOL MONOPHOSPHATASE"/>
    <property type="match status" value="1"/>
</dbReference>
<dbReference type="Proteomes" id="UP000267187">
    <property type="component" value="Unassembled WGS sequence"/>
</dbReference>
<comment type="caution">
    <text evidence="11">The sequence shown here is derived from an EMBL/GenBank/DDBJ whole genome shotgun (WGS) entry which is preliminary data.</text>
</comment>
<dbReference type="InterPro" id="IPR020583">
    <property type="entry name" value="Inositol_monoP_metal-BS"/>
</dbReference>
<dbReference type="GO" id="GO:0007165">
    <property type="term" value="P:signal transduction"/>
    <property type="evidence" value="ECO:0007669"/>
    <property type="project" value="TreeGrafter"/>
</dbReference>
<dbReference type="InterPro" id="IPR033942">
    <property type="entry name" value="IMPase"/>
</dbReference>
<dbReference type="SUPFAM" id="SSF56655">
    <property type="entry name" value="Carbohydrate phosphatase"/>
    <property type="match status" value="1"/>
</dbReference>
<dbReference type="FunFam" id="3.40.190.80:FF:000002">
    <property type="entry name" value="Inositol-1-monophosphatase"/>
    <property type="match status" value="1"/>
</dbReference>
<dbReference type="Gene3D" id="3.30.540.10">
    <property type="entry name" value="Fructose-1,6-Bisphosphatase, subunit A, domain 1"/>
    <property type="match status" value="1"/>
</dbReference>
<dbReference type="GO" id="GO:0031564">
    <property type="term" value="P:transcription antitermination"/>
    <property type="evidence" value="ECO:0007669"/>
    <property type="project" value="UniProtKB-KW"/>
</dbReference>
<evidence type="ECO:0000256" key="2">
    <source>
        <dbReference type="ARBA" id="ARBA00001946"/>
    </source>
</evidence>
<evidence type="ECO:0000256" key="9">
    <source>
        <dbReference type="PIRSR" id="PIRSR600760-2"/>
    </source>
</evidence>
<dbReference type="InterPro" id="IPR022337">
    <property type="entry name" value="Inositol_monophosphatase_SuhB"/>
</dbReference>
<keyword evidence="7 9" id="KW-0460">Magnesium</keyword>
<name>A0A3M0AAP3_9GAMM</name>
<organism evidence="11 12">
    <name type="scientific">Umboniibacter marinipuniceus</name>
    <dbReference type="NCBI Taxonomy" id="569599"/>
    <lineage>
        <taxon>Bacteria</taxon>
        <taxon>Pseudomonadati</taxon>
        <taxon>Pseudomonadota</taxon>
        <taxon>Gammaproteobacteria</taxon>
        <taxon>Cellvibrionales</taxon>
        <taxon>Cellvibrionaceae</taxon>
        <taxon>Umboniibacter</taxon>
    </lineage>
</organism>
<keyword evidence="6" id="KW-0805">Transcription regulation</keyword>
<dbReference type="GO" id="GO:0006020">
    <property type="term" value="P:inositol metabolic process"/>
    <property type="evidence" value="ECO:0007669"/>
    <property type="project" value="TreeGrafter"/>
</dbReference>
<evidence type="ECO:0000256" key="1">
    <source>
        <dbReference type="ARBA" id="ARBA00001033"/>
    </source>
</evidence>
<feature type="binding site" evidence="9">
    <location>
        <position position="86"/>
    </location>
    <ligand>
        <name>Mg(2+)</name>
        <dbReference type="ChEBI" id="CHEBI:18420"/>
        <label>1</label>
        <note>catalytic</note>
    </ligand>
</feature>
<keyword evidence="6" id="KW-0889">Transcription antitermination</keyword>
<dbReference type="PROSITE" id="PS00629">
    <property type="entry name" value="IMP_1"/>
    <property type="match status" value="1"/>
</dbReference>
<dbReference type="Pfam" id="PF00459">
    <property type="entry name" value="Inositol_P"/>
    <property type="match status" value="1"/>
</dbReference>
<evidence type="ECO:0000256" key="4">
    <source>
        <dbReference type="ARBA" id="ARBA00022723"/>
    </source>
</evidence>
<dbReference type="PANTHER" id="PTHR20854:SF4">
    <property type="entry name" value="INOSITOL-1-MONOPHOSPHATASE-RELATED"/>
    <property type="match status" value="1"/>
</dbReference>
<dbReference type="InterPro" id="IPR000760">
    <property type="entry name" value="Inositol_monophosphatase-like"/>
</dbReference>
<dbReference type="EC" id="3.1.3.25" evidence="10"/>
<keyword evidence="12" id="KW-1185">Reference proteome</keyword>
<keyword evidence="5 10" id="KW-0378">Hydrolase</keyword>
<evidence type="ECO:0000256" key="6">
    <source>
        <dbReference type="ARBA" id="ARBA00022814"/>
    </source>
</evidence>
<evidence type="ECO:0000313" key="11">
    <source>
        <dbReference type="EMBL" id="RMA79928.1"/>
    </source>
</evidence>
<dbReference type="InterPro" id="IPR020550">
    <property type="entry name" value="Inositol_monophosphatase_CS"/>
</dbReference>
<dbReference type="CDD" id="cd01639">
    <property type="entry name" value="IMPase"/>
    <property type="match status" value="1"/>
</dbReference>
<evidence type="ECO:0000256" key="3">
    <source>
        <dbReference type="ARBA" id="ARBA00009759"/>
    </source>
</evidence>
<comment type="cofactor">
    <cofactor evidence="2 9 10">
        <name>Mg(2+)</name>
        <dbReference type="ChEBI" id="CHEBI:18420"/>
    </cofactor>
</comment>
<dbReference type="PRINTS" id="PR01959">
    <property type="entry name" value="SBIMPHPHTASE"/>
</dbReference>
<dbReference type="AlphaFoldDB" id="A0A3M0AAP3"/>
<feature type="binding site" evidence="9">
    <location>
        <position position="85"/>
    </location>
    <ligand>
        <name>Mg(2+)</name>
        <dbReference type="ChEBI" id="CHEBI:18420"/>
        <label>1</label>
        <note>catalytic</note>
    </ligand>
</feature>
<dbReference type="GO" id="GO:0046854">
    <property type="term" value="P:phosphatidylinositol phosphate biosynthetic process"/>
    <property type="evidence" value="ECO:0007669"/>
    <property type="project" value="InterPro"/>
</dbReference>
<dbReference type="EMBL" id="REFJ01000003">
    <property type="protein sequence ID" value="RMA79928.1"/>
    <property type="molecule type" value="Genomic_DNA"/>
</dbReference>
<comment type="catalytic activity">
    <reaction evidence="1 10">
        <text>a myo-inositol phosphate + H2O = myo-inositol + phosphate</text>
        <dbReference type="Rhea" id="RHEA:24056"/>
        <dbReference type="ChEBI" id="CHEBI:15377"/>
        <dbReference type="ChEBI" id="CHEBI:17268"/>
        <dbReference type="ChEBI" id="CHEBI:43474"/>
        <dbReference type="ChEBI" id="CHEBI:84139"/>
        <dbReference type="EC" id="3.1.3.25"/>
    </reaction>
</comment>
<comment type="similarity">
    <text evidence="3 10">Belongs to the inositol monophosphatase superfamily.</text>
</comment>
<feature type="binding site" evidence="9">
    <location>
        <position position="213"/>
    </location>
    <ligand>
        <name>Mg(2+)</name>
        <dbReference type="ChEBI" id="CHEBI:18420"/>
        <label>1</label>
        <note>catalytic</note>
    </ligand>
</feature>
<keyword evidence="6" id="KW-0804">Transcription</keyword>
<evidence type="ECO:0000256" key="7">
    <source>
        <dbReference type="ARBA" id="ARBA00022842"/>
    </source>
</evidence>